<evidence type="ECO:0000313" key="3">
    <source>
        <dbReference type="Proteomes" id="UP000267251"/>
    </source>
</evidence>
<dbReference type="AlphaFoldDB" id="A0A4V1IXJ4"/>
<organism evidence="2 3">
    <name type="scientific">Piptocephalis cylindrospora</name>
    <dbReference type="NCBI Taxonomy" id="1907219"/>
    <lineage>
        <taxon>Eukaryota</taxon>
        <taxon>Fungi</taxon>
        <taxon>Fungi incertae sedis</taxon>
        <taxon>Zoopagomycota</taxon>
        <taxon>Zoopagomycotina</taxon>
        <taxon>Zoopagomycetes</taxon>
        <taxon>Zoopagales</taxon>
        <taxon>Piptocephalidaceae</taxon>
        <taxon>Piptocephalis</taxon>
    </lineage>
</organism>
<accession>A0A4V1IXJ4</accession>
<keyword evidence="3" id="KW-1185">Reference proteome</keyword>
<sequence length="331" mass="38939">LPEKASTPSSFQKEQPFKDPTSAWFVEWWYMRRLKKDIIQPLVVSQKHFRQMIINYVDINDTPQAIGQRLRVFYYVLYGRNHNRSKLGHFSRFIEFRRTFSASTREMLDQMRKWTKHQRIVQIIGRNEDYHLSSHSASLEDQTTQDDPDASSSSSLSSTTSHALSVGLARETVRPNYSHKGLFYQDETYRAFNHTFSLIHKASKQLIQFPRKDDPNSSEKIKAIMSRGELAVIRLLKSFQDLEDQVLNEIKERLTTYCIYHRIRRRRCIYLDDHITALFKEAETPKLVARVSNTVKNRFLALAKKNGSSTKNDDGWLMGWVPKWAKDWTWG</sequence>
<evidence type="ECO:0000256" key="1">
    <source>
        <dbReference type="SAM" id="MobiDB-lite"/>
    </source>
</evidence>
<name>A0A4V1IXJ4_9FUNG</name>
<reference evidence="3" key="1">
    <citation type="journal article" date="2018" name="Nat. Microbiol.">
        <title>Leveraging single-cell genomics to expand the fungal tree of life.</title>
        <authorList>
            <person name="Ahrendt S.R."/>
            <person name="Quandt C.A."/>
            <person name="Ciobanu D."/>
            <person name="Clum A."/>
            <person name="Salamov A."/>
            <person name="Andreopoulos B."/>
            <person name="Cheng J.F."/>
            <person name="Woyke T."/>
            <person name="Pelin A."/>
            <person name="Henrissat B."/>
            <person name="Reynolds N.K."/>
            <person name="Benny G.L."/>
            <person name="Smith M.E."/>
            <person name="James T.Y."/>
            <person name="Grigoriev I.V."/>
        </authorList>
    </citation>
    <scope>NUCLEOTIDE SEQUENCE [LARGE SCALE GENOMIC DNA]</scope>
</reference>
<dbReference type="EMBL" id="KZ989055">
    <property type="protein sequence ID" value="RKP11269.1"/>
    <property type="molecule type" value="Genomic_DNA"/>
</dbReference>
<gene>
    <name evidence="2" type="ORF">BJ684DRAFT_18117</name>
</gene>
<dbReference type="Proteomes" id="UP000267251">
    <property type="component" value="Unassembled WGS sequence"/>
</dbReference>
<feature type="non-terminal residue" evidence="2">
    <location>
        <position position="1"/>
    </location>
</feature>
<evidence type="ECO:0000313" key="2">
    <source>
        <dbReference type="EMBL" id="RKP11269.1"/>
    </source>
</evidence>
<feature type="region of interest" description="Disordered" evidence="1">
    <location>
        <begin position="135"/>
        <end position="158"/>
    </location>
</feature>
<proteinExistence type="predicted"/>
<protein>
    <submittedName>
        <fullName evidence="2">Uncharacterized protein</fullName>
    </submittedName>
</protein>